<evidence type="ECO:0000313" key="2">
    <source>
        <dbReference type="Proteomes" id="UP000799754"/>
    </source>
</evidence>
<proteinExistence type="predicted"/>
<gene>
    <name evidence="1" type="ORF">BU25DRAFT_424878</name>
</gene>
<dbReference type="EMBL" id="MU006737">
    <property type="protein sequence ID" value="KAF2623357.1"/>
    <property type="molecule type" value="Genomic_DNA"/>
</dbReference>
<comment type="caution">
    <text evidence="1">The sequence shown here is derived from an EMBL/GenBank/DDBJ whole genome shotgun (WGS) entry which is preliminary data.</text>
</comment>
<accession>A0ACB6RNQ8</accession>
<sequence>MMYSYLLPDSTVAQDCDLIWSCKQIKVELSTMIVARAREVLEKTASDGARLGASLSAVNINVNLDCTTVGQTFPSQTSSLHEHCPLPLYEIQAGLKEVFSLHLRFVTIIVAIKCILINARVTIFDLSCNTFGPYRDPGFHLYIAFIARRLRKSGRVRFEFLGHKPRPSNRGIAGINGRVLPERWFLVTVEINLSELRNRPRRPKLWEREDIAVDSHPQCQQLEQKNDYAPTKRNQLCAEECSLLLSTARFVSAYVVLLHDSATSSRAAPLRNVTLEYTYMREKYPALDFKIKIPKIWQLYSTEIERTIDQPGLRSVNGFRLNKWSPRERRKLEEIRIQSAMSPFISVPPAPSFGRSTIPSPQPPTASMFLPKLQNAPKTQRKQVFETPPPIYSRDNMSLKNQRIPDESVRTSRKESIELYILAERLQGIETKNTVIDGMFLYLREAIPMFPTTPVAKDPANVDARFFKWLYECTPENSPARRLAVDFYAQTGRAEFAPFLLFSNGILTAVQLYV</sequence>
<evidence type="ECO:0000313" key="1">
    <source>
        <dbReference type="EMBL" id="KAF2623357.1"/>
    </source>
</evidence>
<name>A0ACB6RNQ8_9PLEO</name>
<organism evidence="1 2">
    <name type="scientific">Macroventuria anomochaeta</name>
    <dbReference type="NCBI Taxonomy" id="301207"/>
    <lineage>
        <taxon>Eukaryota</taxon>
        <taxon>Fungi</taxon>
        <taxon>Dikarya</taxon>
        <taxon>Ascomycota</taxon>
        <taxon>Pezizomycotina</taxon>
        <taxon>Dothideomycetes</taxon>
        <taxon>Pleosporomycetidae</taxon>
        <taxon>Pleosporales</taxon>
        <taxon>Pleosporineae</taxon>
        <taxon>Didymellaceae</taxon>
        <taxon>Macroventuria</taxon>
    </lineage>
</organism>
<keyword evidence="2" id="KW-1185">Reference proteome</keyword>
<reference evidence="1" key="1">
    <citation type="journal article" date="2020" name="Stud. Mycol.">
        <title>101 Dothideomycetes genomes: a test case for predicting lifestyles and emergence of pathogens.</title>
        <authorList>
            <person name="Haridas S."/>
            <person name="Albert R."/>
            <person name="Binder M."/>
            <person name="Bloem J."/>
            <person name="Labutti K."/>
            <person name="Salamov A."/>
            <person name="Andreopoulos B."/>
            <person name="Baker S."/>
            <person name="Barry K."/>
            <person name="Bills G."/>
            <person name="Bluhm B."/>
            <person name="Cannon C."/>
            <person name="Castanera R."/>
            <person name="Culley D."/>
            <person name="Daum C."/>
            <person name="Ezra D."/>
            <person name="Gonzalez J."/>
            <person name="Henrissat B."/>
            <person name="Kuo A."/>
            <person name="Liang C."/>
            <person name="Lipzen A."/>
            <person name="Lutzoni F."/>
            <person name="Magnuson J."/>
            <person name="Mondo S."/>
            <person name="Nolan M."/>
            <person name="Ohm R."/>
            <person name="Pangilinan J."/>
            <person name="Park H.-J."/>
            <person name="Ramirez L."/>
            <person name="Alfaro M."/>
            <person name="Sun H."/>
            <person name="Tritt A."/>
            <person name="Yoshinaga Y."/>
            <person name="Zwiers L.-H."/>
            <person name="Turgeon B."/>
            <person name="Goodwin S."/>
            <person name="Spatafora J."/>
            <person name="Crous P."/>
            <person name="Grigoriev I."/>
        </authorList>
    </citation>
    <scope>NUCLEOTIDE SEQUENCE</scope>
    <source>
        <strain evidence="1">CBS 525.71</strain>
    </source>
</reference>
<dbReference type="Proteomes" id="UP000799754">
    <property type="component" value="Unassembled WGS sequence"/>
</dbReference>
<protein>
    <submittedName>
        <fullName evidence="1">Uncharacterized protein</fullName>
    </submittedName>
</protein>